<proteinExistence type="predicted"/>
<evidence type="ECO:0000313" key="1">
    <source>
        <dbReference type="EMBL" id="GAB0190492.1"/>
    </source>
</evidence>
<dbReference type="EMBL" id="BAAFJT010000005">
    <property type="protein sequence ID" value="GAB0190492.1"/>
    <property type="molecule type" value="Genomic_DNA"/>
</dbReference>
<keyword evidence="2" id="KW-1185">Reference proteome</keyword>
<organism evidence="1 2">
    <name type="scientific">Grus japonensis</name>
    <name type="common">Japanese crane</name>
    <name type="synonym">Red-crowned crane</name>
    <dbReference type="NCBI Taxonomy" id="30415"/>
    <lineage>
        <taxon>Eukaryota</taxon>
        <taxon>Metazoa</taxon>
        <taxon>Chordata</taxon>
        <taxon>Craniata</taxon>
        <taxon>Vertebrata</taxon>
        <taxon>Euteleostomi</taxon>
        <taxon>Archelosauria</taxon>
        <taxon>Archosauria</taxon>
        <taxon>Dinosauria</taxon>
        <taxon>Saurischia</taxon>
        <taxon>Theropoda</taxon>
        <taxon>Coelurosauria</taxon>
        <taxon>Aves</taxon>
        <taxon>Neognathae</taxon>
        <taxon>Neoaves</taxon>
        <taxon>Gruiformes</taxon>
        <taxon>Gruidae</taxon>
        <taxon>Grus</taxon>
    </lineage>
</organism>
<dbReference type="PANTHER" id="PTHR33332">
    <property type="entry name" value="REVERSE TRANSCRIPTASE DOMAIN-CONTAINING PROTEIN"/>
    <property type="match status" value="1"/>
</dbReference>
<evidence type="ECO:0000313" key="2">
    <source>
        <dbReference type="Proteomes" id="UP001623348"/>
    </source>
</evidence>
<accession>A0ABC9X0W6</accession>
<dbReference type="PRINTS" id="PR01345">
    <property type="entry name" value="CERVTRCPTASE"/>
</dbReference>
<name>A0ABC9X0W6_GRUJA</name>
<dbReference type="AlphaFoldDB" id="A0ABC9X0W6"/>
<protein>
    <recommendedName>
        <fullName evidence="3">Reverse transcriptase domain-containing protein</fullName>
    </recommendedName>
</protein>
<reference evidence="1 2" key="1">
    <citation type="submission" date="2024-06" db="EMBL/GenBank/DDBJ databases">
        <title>The draft genome of Grus japonensis, version 3.</title>
        <authorList>
            <person name="Nabeshima K."/>
            <person name="Suzuki S."/>
            <person name="Onuma M."/>
        </authorList>
    </citation>
    <scope>NUCLEOTIDE SEQUENCE [LARGE SCALE GENOMIC DNA]</scope>
    <source>
        <strain evidence="1 2">451A</strain>
    </source>
</reference>
<sequence length="237" mass="27294">MKFNKGKCRVLHLGRNNTGHQYRLGVDLLGSSSTEKDVGVLVDKKLSMSQQCALVAKAASGILGCIKKTVASRSREVILALYSALVRPHLEYCVQVWAPQFKKDRELPERVQRRATRMMRGLEHLSYEERLRELGLFSQEKKRLRGDLINTYKYLKGGCLEGGARLFSVVPSDRTRGNRHKLEHRKFHLNMRKNFVTLRATEPWNRLPREAVESPSLEIFKTHLDTILCNLLWVILL</sequence>
<gene>
    <name evidence="1" type="ORF">GRJ2_001514500</name>
</gene>
<evidence type="ECO:0008006" key="3">
    <source>
        <dbReference type="Google" id="ProtNLM"/>
    </source>
</evidence>
<comment type="caution">
    <text evidence="1">The sequence shown here is derived from an EMBL/GenBank/DDBJ whole genome shotgun (WGS) entry which is preliminary data.</text>
</comment>
<dbReference type="Proteomes" id="UP001623348">
    <property type="component" value="Unassembled WGS sequence"/>
</dbReference>